<evidence type="ECO:0000313" key="1">
    <source>
        <dbReference type="EMBL" id="KAK0062741.1"/>
    </source>
</evidence>
<keyword evidence="2" id="KW-1185">Reference proteome</keyword>
<dbReference type="Proteomes" id="UP001233172">
    <property type="component" value="Unassembled WGS sequence"/>
</dbReference>
<dbReference type="AlphaFoldDB" id="A0AAD8BXL7"/>
<dbReference type="EMBL" id="JASAOG010000024">
    <property type="protein sequence ID" value="KAK0062741.1"/>
    <property type="molecule type" value="Genomic_DNA"/>
</dbReference>
<proteinExistence type="predicted"/>
<organism evidence="1 2">
    <name type="scientific">Biomphalaria pfeifferi</name>
    <name type="common">Bloodfluke planorb</name>
    <name type="synonym">Freshwater snail</name>
    <dbReference type="NCBI Taxonomy" id="112525"/>
    <lineage>
        <taxon>Eukaryota</taxon>
        <taxon>Metazoa</taxon>
        <taxon>Spiralia</taxon>
        <taxon>Lophotrochozoa</taxon>
        <taxon>Mollusca</taxon>
        <taxon>Gastropoda</taxon>
        <taxon>Heterobranchia</taxon>
        <taxon>Euthyneura</taxon>
        <taxon>Panpulmonata</taxon>
        <taxon>Hygrophila</taxon>
        <taxon>Lymnaeoidea</taxon>
        <taxon>Planorbidae</taxon>
        <taxon>Biomphalaria</taxon>
    </lineage>
</organism>
<comment type="caution">
    <text evidence="1">The sequence shown here is derived from an EMBL/GenBank/DDBJ whole genome shotgun (WGS) entry which is preliminary data.</text>
</comment>
<accession>A0AAD8BXL7</accession>
<sequence length="243" mass="28248">MVTALLSQFYDIKSFYLHGHCITVSVLRHQIILSSWSLHYCLSFTTSNHFIFMVTALLSQFYDIKSFHLHGHCITVSVLRHQIISSSWSLHYCLSFTTSNHFIFMVTALLSQFYDIKSFHLHGHCITVSVLRHQIISSSWSLHYCLSFTTSNHFIFMVTALLSQFYDIKSFYLHGHCITVSVLRHQIILSSWSLHYCLSFTTSNHFIFMVTALLSQFYDIKSFHLHGHCITVSVLRHQIILSS</sequence>
<gene>
    <name evidence="1" type="ORF">Bpfe_007946</name>
</gene>
<evidence type="ECO:0000313" key="2">
    <source>
        <dbReference type="Proteomes" id="UP001233172"/>
    </source>
</evidence>
<reference evidence="1" key="1">
    <citation type="journal article" date="2023" name="PLoS Negl. Trop. Dis.">
        <title>A genome sequence for Biomphalaria pfeifferi, the major vector snail for the human-infecting parasite Schistosoma mansoni.</title>
        <authorList>
            <person name="Bu L."/>
            <person name="Lu L."/>
            <person name="Laidemitt M.R."/>
            <person name="Zhang S.M."/>
            <person name="Mutuku M."/>
            <person name="Mkoji G."/>
            <person name="Steinauer M."/>
            <person name="Loker E.S."/>
        </authorList>
    </citation>
    <scope>NUCLEOTIDE SEQUENCE</scope>
    <source>
        <strain evidence="1">KasaAsao</strain>
    </source>
</reference>
<reference evidence="1" key="2">
    <citation type="submission" date="2023-04" db="EMBL/GenBank/DDBJ databases">
        <authorList>
            <person name="Bu L."/>
            <person name="Lu L."/>
            <person name="Laidemitt M.R."/>
            <person name="Zhang S.M."/>
            <person name="Mutuku M."/>
            <person name="Mkoji G."/>
            <person name="Steinauer M."/>
            <person name="Loker E.S."/>
        </authorList>
    </citation>
    <scope>NUCLEOTIDE SEQUENCE</scope>
    <source>
        <strain evidence="1">KasaAsao</strain>
        <tissue evidence="1">Whole Snail</tissue>
    </source>
</reference>
<name>A0AAD8BXL7_BIOPF</name>
<protein>
    <submittedName>
        <fullName evidence="1">Uncharacterized protein</fullName>
    </submittedName>
</protein>